<dbReference type="Pfam" id="PF01459">
    <property type="entry name" value="Porin_3"/>
    <property type="match status" value="1"/>
</dbReference>
<evidence type="ECO:0000256" key="7">
    <source>
        <dbReference type="ARBA" id="ARBA00022927"/>
    </source>
</evidence>
<dbReference type="PANTHER" id="PTHR10802">
    <property type="entry name" value="MITOCHONDRIAL IMPORT RECEPTOR SUBUNIT TOM40"/>
    <property type="match status" value="1"/>
</dbReference>
<dbReference type="Proteomes" id="UP000291116">
    <property type="component" value="Unassembled WGS sequence"/>
</dbReference>
<evidence type="ECO:0000256" key="9">
    <source>
        <dbReference type="ARBA" id="ARBA00023136"/>
    </source>
</evidence>
<evidence type="ECO:0000256" key="8">
    <source>
        <dbReference type="ARBA" id="ARBA00023128"/>
    </source>
</evidence>
<comment type="similarity">
    <text evidence="2">Belongs to the Tom40 family.</text>
</comment>
<evidence type="ECO:0000256" key="10">
    <source>
        <dbReference type="SAM" id="MobiDB-lite"/>
    </source>
</evidence>
<dbReference type="AlphaFoldDB" id="A0A448ZCA8"/>
<evidence type="ECO:0000256" key="4">
    <source>
        <dbReference type="ARBA" id="ARBA00022452"/>
    </source>
</evidence>
<sequence>MPISPSQFSFFQTLTARCDDSNPPPPPPPPGSDSAPPPPPPSSANDANDDSIAKAAAMASQMMNPGPLEQAPADMKRLVQLDTHDGFRCDINKQISPYLAVVHSFWLGTNMLPDGQKRTYTWMAQVADESSFCFSRLDPSQSSVDGRIIKTLLGGIATAKLQLGLSAEGQADQCLLEVDVNAMSWNGNLKYGSMGGGAVYGCSFHQGITPNLSMGGDGMFVAANGNMMSNYLLKYSFGASGESTSANEPPSSAVCLQFAPSGPSPMPLTLNYKRTVTPKRVTLGAELSCDPLSMQSHCVLGGEFKFSRSKLHVAVDGNLKMQSLLETPLGKEPGQPRLSLSAELDHLRDEMKFGYGLAIDG</sequence>
<dbReference type="InterPro" id="IPR037930">
    <property type="entry name" value="Tom40"/>
</dbReference>
<feature type="region of interest" description="Disordered" evidence="10">
    <location>
        <begin position="13"/>
        <end position="48"/>
    </location>
</feature>
<name>A0A448ZCA8_9STRA</name>
<evidence type="ECO:0000313" key="11">
    <source>
        <dbReference type="EMBL" id="VEU39683.1"/>
    </source>
</evidence>
<evidence type="ECO:0000256" key="2">
    <source>
        <dbReference type="ARBA" id="ARBA00010510"/>
    </source>
</evidence>
<gene>
    <name evidence="11" type="ORF">PSNMU_V1.4_AUG-EV-PASAV3_0065390</name>
</gene>
<dbReference type="Gene3D" id="2.40.160.10">
    <property type="entry name" value="Porin"/>
    <property type="match status" value="1"/>
</dbReference>
<protein>
    <submittedName>
        <fullName evidence="11">Uncharacterized protein</fullName>
    </submittedName>
</protein>
<dbReference type="GO" id="GO:0005741">
    <property type="term" value="C:mitochondrial outer membrane"/>
    <property type="evidence" value="ECO:0007669"/>
    <property type="project" value="UniProtKB-SubCell"/>
</dbReference>
<dbReference type="GO" id="GO:0008320">
    <property type="term" value="F:protein transmembrane transporter activity"/>
    <property type="evidence" value="ECO:0007669"/>
    <property type="project" value="InterPro"/>
</dbReference>
<proteinExistence type="inferred from homology"/>
<accession>A0A448ZCA8</accession>
<dbReference type="GO" id="GO:0030150">
    <property type="term" value="P:protein import into mitochondrial matrix"/>
    <property type="evidence" value="ECO:0007669"/>
    <property type="project" value="InterPro"/>
</dbReference>
<dbReference type="EMBL" id="CAACVS010000230">
    <property type="protein sequence ID" value="VEU39683.1"/>
    <property type="molecule type" value="Genomic_DNA"/>
</dbReference>
<keyword evidence="4" id="KW-1134">Transmembrane beta strand</keyword>
<evidence type="ECO:0000256" key="6">
    <source>
        <dbReference type="ARBA" id="ARBA00022787"/>
    </source>
</evidence>
<dbReference type="InterPro" id="IPR027246">
    <property type="entry name" value="Porin_Euk/Tom40"/>
</dbReference>
<keyword evidence="3" id="KW-0813">Transport</keyword>
<keyword evidence="5" id="KW-0812">Transmembrane</keyword>
<keyword evidence="7" id="KW-0653">Protein transport</keyword>
<organism evidence="11 12">
    <name type="scientific">Pseudo-nitzschia multistriata</name>
    <dbReference type="NCBI Taxonomy" id="183589"/>
    <lineage>
        <taxon>Eukaryota</taxon>
        <taxon>Sar</taxon>
        <taxon>Stramenopiles</taxon>
        <taxon>Ochrophyta</taxon>
        <taxon>Bacillariophyta</taxon>
        <taxon>Bacillariophyceae</taxon>
        <taxon>Bacillariophycidae</taxon>
        <taxon>Bacillariales</taxon>
        <taxon>Bacillariaceae</taxon>
        <taxon>Pseudo-nitzschia</taxon>
    </lineage>
</organism>
<evidence type="ECO:0000256" key="3">
    <source>
        <dbReference type="ARBA" id="ARBA00022448"/>
    </source>
</evidence>
<evidence type="ECO:0000256" key="1">
    <source>
        <dbReference type="ARBA" id="ARBA00004374"/>
    </source>
</evidence>
<dbReference type="OrthoDB" id="19656at2759"/>
<keyword evidence="8" id="KW-0496">Mitochondrion</keyword>
<evidence type="ECO:0000256" key="5">
    <source>
        <dbReference type="ARBA" id="ARBA00022692"/>
    </source>
</evidence>
<comment type="subcellular location">
    <subcellularLocation>
        <location evidence="1">Mitochondrion outer membrane</location>
        <topology evidence="1">Multi-pass membrane protein</topology>
    </subcellularLocation>
</comment>
<keyword evidence="6" id="KW-1000">Mitochondrion outer membrane</keyword>
<dbReference type="InterPro" id="IPR023614">
    <property type="entry name" value="Porin_dom_sf"/>
</dbReference>
<keyword evidence="12" id="KW-1185">Reference proteome</keyword>
<reference evidence="11 12" key="1">
    <citation type="submission" date="2019-01" db="EMBL/GenBank/DDBJ databases">
        <authorList>
            <person name="Ferrante I. M."/>
        </authorList>
    </citation>
    <scope>NUCLEOTIDE SEQUENCE [LARGE SCALE GENOMIC DNA]</scope>
    <source>
        <strain evidence="11 12">B856</strain>
    </source>
</reference>
<keyword evidence="9" id="KW-0472">Membrane</keyword>
<evidence type="ECO:0000313" key="12">
    <source>
        <dbReference type="Proteomes" id="UP000291116"/>
    </source>
</evidence>
<feature type="compositionally biased region" description="Pro residues" evidence="10">
    <location>
        <begin position="22"/>
        <end position="42"/>
    </location>
</feature>